<protein>
    <recommendedName>
        <fullName evidence="4">Disease resistance protein Roq1-like winged-helix domain-containing protein</fullName>
    </recommendedName>
</protein>
<feature type="domain" description="Disease resistance protein Roq1-like winged-helix" evidence="4">
    <location>
        <begin position="175"/>
        <end position="244"/>
    </location>
</feature>
<keyword evidence="1" id="KW-0433">Leucine-rich repeat</keyword>
<keyword evidence="2" id="KW-0677">Repeat</keyword>
<dbReference type="InterPro" id="IPR011713">
    <property type="entry name" value="Leu-rich_rpt_3"/>
</dbReference>
<keyword evidence="6" id="KW-1185">Reference proteome</keyword>
<comment type="caution">
    <text evidence="5">The sequence shown here is derived from an EMBL/GenBank/DDBJ whole genome shotgun (WGS) entry which is preliminary data.</text>
</comment>
<evidence type="ECO:0000259" key="4">
    <source>
        <dbReference type="Pfam" id="PF23282"/>
    </source>
</evidence>
<dbReference type="SUPFAM" id="SSF52058">
    <property type="entry name" value="L domain-like"/>
    <property type="match status" value="1"/>
</dbReference>
<evidence type="ECO:0000256" key="2">
    <source>
        <dbReference type="ARBA" id="ARBA00022737"/>
    </source>
</evidence>
<feature type="non-terminal residue" evidence="5">
    <location>
        <position position="1"/>
    </location>
</feature>
<dbReference type="InterPro" id="IPR058192">
    <property type="entry name" value="WHD_ROQ1-like"/>
</dbReference>
<dbReference type="Proteomes" id="UP000824890">
    <property type="component" value="Unassembled WGS sequence"/>
</dbReference>
<name>A0ABQ8ERH6_BRANA</name>
<dbReference type="Pfam" id="PF23282">
    <property type="entry name" value="WHD_ROQ1"/>
    <property type="match status" value="1"/>
</dbReference>
<dbReference type="SUPFAM" id="SSF46785">
    <property type="entry name" value="Winged helix' DNA-binding domain"/>
    <property type="match status" value="1"/>
</dbReference>
<keyword evidence="3" id="KW-0472">Membrane</keyword>
<accession>A0ABQ8ERH6</accession>
<dbReference type="InterPro" id="IPR027417">
    <property type="entry name" value="P-loop_NTPase"/>
</dbReference>
<sequence length="412" mass="46816">SNKITSLTAYIKCPLRFLSEKHCEIFHLLLINLTLMDSSFFLTMCAAATSVFTLFVTLLFMQNRKIRFRENNETEVSSSSLSLLPPFSMPGNWGHHVFPSFHGADVRKSFLTGFEKLAWEVTVLAGQLPLALRVIGSCFRGKTEEQWKDALPELRSSLKGEIESILKFSYDALSEKEKKLFLHITTGLVRTRNVETLKDYLANTFSDFQQGIDVLVDKSLISIVTGYVEINDVLVQLGREIVRKKYGSEPRIREPGKRMFLDDASEICQGGGSLIGISLNLSKTGGKLYISERAFERMPNLQFLSLGGDCDSLYFPQCLNYMSQKLILLSWACFPMHWLPSNFNTQFLVCLNMLGSKLQKLWDGTKPLNSLKTMALMYSVNLKQLPDLSTARNVSQWMLKSSRTPFFSWECH</sequence>
<evidence type="ECO:0000256" key="1">
    <source>
        <dbReference type="ARBA" id="ARBA00022614"/>
    </source>
</evidence>
<dbReference type="Pfam" id="PF07725">
    <property type="entry name" value="LRR_3"/>
    <property type="match status" value="1"/>
</dbReference>
<organism evidence="5 6">
    <name type="scientific">Brassica napus</name>
    <name type="common">Rape</name>
    <dbReference type="NCBI Taxonomy" id="3708"/>
    <lineage>
        <taxon>Eukaryota</taxon>
        <taxon>Viridiplantae</taxon>
        <taxon>Streptophyta</taxon>
        <taxon>Embryophyta</taxon>
        <taxon>Tracheophyta</taxon>
        <taxon>Spermatophyta</taxon>
        <taxon>Magnoliopsida</taxon>
        <taxon>eudicotyledons</taxon>
        <taxon>Gunneridae</taxon>
        <taxon>Pentapetalae</taxon>
        <taxon>rosids</taxon>
        <taxon>malvids</taxon>
        <taxon>Brassicales</taxon>
        <taxon>Brassicaceae</taxon>
        <taxon>Brassiceae</taxon>
        <taxon>Brassica</taxon>
    </lineage>
</organism>
<feature type="transmembrane region" description="Helical" evidence="3">
    <location>
        <begin position="40"/>
        <end position="61"/>
    </location>
</feature>
<evidence type="ECO:0000256" key="3">
    <source>
        <dbReference type="SAM" id="Phobius"/>
    </source>
</evidence>
<dbReference type="PANTHER" id="PTHR11017">
    <property type="entry name" value="LEUCINE-RICH REPEAT-CONTAINING PROTEIN"/>
    <property type="match status" value="1"/>
</dbReference>
<dbReference type="InterPro" id="IPR042197">
    <property type="entry name" value="Apaf_helical"/>
</dbReference>
<reference evidence="5 6" key="1">
    <citation type="submission" date="2021-05" db="EMBL/GenBank/DDBJ databases">
        <title>Genome Assembly of Synthetic Allotetraploid Brassica napus Reveals Homoeologous Exchanges between Subgenomes.</title>
        <authorList>
            <person name="Davis J.T."/>
        </authorList>
    </citation>
    <scope>NUCLEOTIDE SEQUENCE [LARGE SCALE GENOMIC DNA]</scope>
    <source>
        <strain evidence="6">cv. Da-Ae</strain>
        <tissue evidence="5">Seedling</tissue>
    </source>
</reference>
<dbReference type="InterPro" id="IPR036390">
    <property type="entry name" value="WH_DNA-bd_sf"/>
</dbReference>
<dbReference type="PANTHER" id="PTHR11017:SF569">
    <property type="entry name" value="DISEASE RESISTANCE PROTEIN"/>
    <property type="match status" value="1"/>
</dbReference>
<evidence type="ECO:0000313" key="6">
    <source>
        <dbReference type="Proteomes" id="UP000824890"/>
    </source>
</evidence>
<evidence type="ECO:0000313" key="5">
    <source>
        <dbReference type="EMBL" id="KAH0944201.1"/>
    </source>
</evidence>
<keyword evidence="3" id="KW-0812">Transmembrane</keyword>
<dbReference type="InterPro" id="IPR044974">
    <property type="entry name" value="Disease_R_plants"/>
</dbReference>
<proteinExistence type="predicted"/>
<keyword evidence="3" id="KW-1133">Transmembrane helix</keyword>
<dbReference type="Gene3D" id="1.10.8.430">
    <property type="entry name" value="Helical domain of apoptotic protease-activating factors"/>
    <property type="match status" value="1"/>
</dbReference>
<dbReference type="SUPFAM" id="SSF52540">
    <property type="entry name" value="P-loop containing nucleoside triphosphate hydrolases"/>
    <property type="match status" value="1"/>
</dbReference>
<gene>
    <name evidence="5" type="ORF">HID58_003838</name>
</gene>
<dbReference type="EMBL" id="JAGKQM010000001">
    <property type="protein sequence ID" value="KAH0944201.1"/>
    <property type="molecule type" value="Genomic_DNA"/>
</dbReference>